<evidence type="ECO:0000256" key="2">
    <source>
        <dbReference type="ARBA" id="ARBA00022741"/>
    </source>
</evidence>
<dbReference type="NCBIfam" id="TIGR00959">
    <property type="entry name" value="ffh"/>
    <property type="match status" value="1"/>
</dbReference>
<dbReference type="EMBL" id="AWSE01000075">
    <property type="protein sequence ID" value="ERH24012.1"/>
    <property type="molecule type" value="Genomic_DNA"/>
</dbReference>
<feature type="compositionally biased region" description="Polar residues" evidence="11">
    <location>
        <begin position="7"/>
        <end position="16"/>
    </location>
</feature>
<feature type="domain" description="SRP54-type proteins GTP-binding" evidence="13">
    <location>
        <begin position="124"/>
        <end position="322"/>
    </location>
</feature>
<comment type="similarity">
    <text evidence="1 9">Belongs to the GTP-binding SRP family. SRP54 subfamily.</text>
</comment>
<keyword evidence="2 9" id="KW-0547">Nucleotide-binding</keyword>
<comment type="subcellular location">
    <subcellularLocation>
        <location evidence="9">Cytoplasm</location>
    </subcellularLocation>
    <text evidence="9">The SRP-RNC complex is targeted to the cytoplasmic membrane.</text>
</comment>
<comment type="caution">
    <text evidence="15">The sequence shown here is derived from an EMBL/GenBank/DDBJ whole genome shotgun (WGS) entry which is preliminary data.</text>
</comment>
<dbReference type="SMART" id="SM00382">
    <property type="entry name" value="AAA"/>
    <property type="match status" value="1"/>
</dbReference>
<keyword evidence="16" id="KW-1185">Reference proteome</keyword>
<evidence type="ECO:0000313" key="16">
    <source>
        <dbReference type="Proteomes" id="UP000016536"/>
    </source>
</evidence>
<dbReference type="Pfam" id="PF02978">
    <property type="entry name" value="SRP_SPB"/>
    <property type="match status" value="1"/>
</dbReference>
<evidence type="ECO:0000256" key="7">
    <source>
        <dbReference type="ARBA" id="ARBA00023274"/>
    </source>
</evidence>
<dbReference type="PATRIC" id="fig|1321818.3.peg.1318"/>
<dbReference type="SMART" id="SM00962">
    <property type="entry name" value="SRP54"/>
    <property type="match status" value="1"/>
</dbReference>
<protein>
    <recommendedName>
        <fullName evidence="9">Signal recognition particle protein</fullName>
        <ecNumber evidence="9">3.6.5.4</ecNumber>
    </recommendedName>
    <alternativeName>
        <fullName evidence="9">Fifty-four homolog</fullName>
    </alternativeName>
</protein>
<feature type="domain" description="AAA+ ATPase" evidence="12">
    <location>
        <begin position="123"/>
        <end position="327"/>
    </location>
</feature>
<comment type="function">
    <text evidence="9">Involved in targeting and insertion of nascent membrane proteins into the cytoplasmic membrane. Binds to the hydrophobic signal sequence of the ribosome-nascent chain (RNC) as it emerges from the ribosomes. The SRP-RNC complex is then targeted to the cytoplasmic membrane where it interacts with the SRP receptor FtsY.</text>
</comment>
<feature type="compositionally biased region" description="Low complexity" evidence="11">
    <location>
        <begin position="545"/>
        <end position="565"/>
    </location>
</feature>
<evidence type="ECO:0000259" key="13">
    <source>
        <dbReference type="SMART" id="SM00962"/>
    </source>
</evidence>
<keyword evidence="4 9" id="KW-0694">RNA-binding</keyword>
<evidence type="ECO:0000256" key="1">
    <source>
        <dbReference type="ARBA" id="ARBA00005450"/>
    </source>
</evidence>
<feature type="coiled-coil region" evidence="10">
    <location>
        <begin position="323"/>
        <end position="350"/>
    </location>
</feature>
<dbReference type="Pfam" id="PF02881">
    <property type="entry name" value="SRP54_N"/>
    <property type="match status" value="1"/>
</dbReference>
<feature type="compositionally biased region" description="Basic residues" evidence="11">
    <location>
        <begin position="480"/>
        <end position="500"/>
    </location>
</feature>
<dbReference type="GO" id="GO:0008312">
    <property type="term" value="F:7S RNA binding"/>
    <property type="evidence" value="ECO:0007669"/>
    <property type="project" value="InterPro"/>
</dbReference>
<dbReference type="InterPro" id="IPR013822">
    <property type="entry name" value="Signal_recog_particl_SRP54_hlx"/>
</dbReference>
<reference evidence="15 16" key="1">
    <citation type="submission" date="2013-08" db="EMBL/GenBank/DDBJ databases">
        <authorList>
            <person name="Weinstock G."/>
            <person name="Sodergren E."/>
            <person name="Wylie T."/>
            <person name="Fulton L."/>
            <person name="Fulton R."/>
            <person name="Fronick C."/>
            <person name="O'Laughlin M."/>
            <person name="Godfrey J."/>
            <person name="Miner T."/>
            <person name="Herter B."/>
            <person name="Appelbaum E."/>
            <person name="Cordes M."/>
            <person name="Lek S."/>
            <person name="Wollam A."/>
            <person name="Pepin K.H."/>
            <person name="Palsikar V.B."/>
            <person name="Mitreva M."/>
            <person name="Wilson R.K."/>
        </authorList>
    </citation>
    <scope>NUCLEOTIDE SEQUENCE [LARGE SCALE GENOMIC DNA]</scope>
    <source>
        <strain evidence="15 16">F0542</strain>
    </source>
</reference>
<dbReference type="PANTHER" id="PTHR11564:SF5">
    <property type="entry name" value="SIGNAL RECOGNITION PARTICLE SUBUNIT SRP54"/>
    <property type="match status" value="1"/>
</dbReference>
<name>U1S031_9ACTO</name>
<sequence length="586" mass="61592">MDVPPSSAHSLPTNAPNGARKDHRVFGNLSDRITASFNQLRGKGRLTEADVNATVTEIRRALLEADVALPVVRAFTSAVREKAVDAARSQALNPGQQVVKIVNEELIEVLGGQTREIHWADRGPTIIMLAGLQGAGKTTLAGKLGRWLRDQGKRVLLVASDLQRPNAVTQLSVVAERAGVHVWAPEPGNGVGDPVAVARSGVEHARASGYDVVVVDTAGRLGVDAEMMDQAIRIRDAVAPHEILFVLDAMVGQDAVNTSVAFRDGVGFTGVVLSKLDGDARGGAALSVRGVTGAPVLFSSTGEGLTDFERFHADRMASRILDMGDLLTLIEQAERTLDRQEAEDAAAKLAKGTFTLDDFLGQLRQIRRMGSMKKLLGMMPGMGQMRDALENFDEREVDRIEAIVCSMTPAERKDLSILNGSRRSRIAKGSGTTVQAVNELVDRFEQAKKMMEAMASGGGMGGLGEGGPMPGMGSLPGMGKHSKARQAPKAKRGKGGKKGRSGNPAKAARQAKEAAAAKQAKIEAGQSAAPAAGSSFGLGGSQSGASGYGIMPQAQQQAQASAQPSGDDVTDAMGALPEDLRRHLGL</sequence>
<evidence type="ECO:0000259" key="14">
    <source>
        <dbReference type="SMART" id="SM00963"/>
    </source>
</evidence>
<keyword evidence="5 9" id="KW-0342">GTP-binding</keyword>
<dbReference type="SMART" id="SM00963">
    <property type="entry name" value="SRP54_N"/>
    <property type="match status" value="1"/>
</dbReference>
<comment type="catalytic activity">
    <reaction evidence="8 9">
        <text>GTP + H2O = GDP + phosphate + H(+)</text>
        <dbReference type="Rhea" id="RHEA:19669"/>
        <dbReference type="ChEBI" id="CHEBI:15377"/>
        <dbReference type="ChEBI" id="CHEBI:15378"/>
        <dbReference type="ChEBI" id="CHEBI:37565"/>
        <dbReference type="ChEBI" id="CHEBI:43474"/>
        <dbReference type="ChEBI" id="CHEBI:58189"/>
        <dbReference type="EC" id="3.6.5.4"/>
    </reaction>
</comment>
<dbReference type="InterPro" id="IPR022941">
    <property type="entry name" value="SRP54"/>
</dbReference>
<evidence type="ECO:0000256" key="9">
    <source>
        <dbReference type="HAMAP-Rule" id="MF_00306"/>
    </source>
</evidence>
<evidence type="ECO:0000313" key="15">
    <source>
        <dbReference type="EMBL" id="ERH24012.1"/>
    </source>
</evidence>
<proteinExistence type="inferred from homology"/>
<dbReference type="Gene3D" id="1.10.260.30">
    <property type="entry name" value="Signal recognition particle, SRP54 subunit, M-domain"/>
    <property type="match status" value="1"/>
</dbReference>
<keyword evidence="7 9" id="KW-0687">Ribonucleoprotein</keyword>
<feature type="binding site" evidence="9">
    <location>
        <begin position="131"/>
        <end position="138"/>
    </location>
    <ligand>
        <name>GTP</name>
        <dbReference type="ChEBI" id="CHEBI:37565"/>
    </ligand>
</feature>
<dbReference type="InterPro" id="IPR003593">
    <property type="entry name" value="AAA+_ATPase"/>
</dbReference>
<dbReference type="HOGENOM" id="CLU_009301_6_0_11"/>
<evidence type="ECO:0000256" key="3">
    <source>
        <dbReference type="ARBA" id="ARBA00022801"/>
    </source>
</evidence>
<feature type="region of interest" description="Disordered" evidence="11">
    <location>
        <begin position="1"/>
        <end position="22"/>
    </location>
</feature>
<dbReference type="GO" id="GO:0048500">
    <property type="term" value="C:signal recognition particle"/>
    <property type="evidence" value="ECO:0007669"/>
    <property type="project" value="UniProtKB-UniRule"/>
</dbReference>
<dbReference type="SUPFAM" id="SSF47446">
    <property type="entry name" value="Signal peptide-binding domain"/>
    <property type="match status" value="1"/>
</dbReference>
<evidence type="ECO:0000256" key="8">
    <source>
        <dbReference type="ARBA" id="ARBA00048027"/>
    </source>
</evidence>
<dbReference type="Gene3D" id="1.20.120.140">
    <property type="entry name" value="Signal recognition particle SRP54, nucleotide-binding domain"/>
    <property type="match status" value="1"/>
</dbReference>
<feature type="binding site" evidence="9">
    <location>
        <begin position="274"/>
        <end position="277"/>
    </location>
    <ligand>
        <name>GTP</name>
        <dbReference type="ChEBI" id="CHEBI:37565"/>
    </ligand>
</feature>
<gene>
    <name evidence="9" type="primary">ffh</name>
    <name evidence="15" type="ORF">HMPREF1979_01562</name>
</gene>
<comment type="subunit">
    <text evidence="9">Part of the signal recognition particle protein translocation system, which is composed of SRP and FtsY.</text>
</comment>
<dbReference type="Gene3D" id="3.40.50.300">
    <property type="entry name" value="P-loop containing nucleotide triphosphate hydrolases"/>
    <property type="match status" value="1"/>
</dbReference>
<dbReference type="GO" id="GO:0003924">
    <property type="term" value="F:GTPase activity"/>
    <property type="evidence" value="ECO:0007669"/>
    <property type="project" value="UniProtKB-UniRule"/>
</dbReference>
<dbReference type="InterPro" id="IPR000897">
    <property type="entry name" value="SRP54_GTPase_dom"/>
</dbReference>
<keyword evidence="6 9" id="KW-0733">Signal recognition particle</keyword>
<keyword evidence="3 9" id="KW-0378">Hydrolase</keyword>
<dbReference type="InterPro" id="IPR042101">
    <property type="entry name" value="SRP54_N_sf"/>
</dbReference>
<dbReference type="Proteomes" id="UP000016536">
    <property type="component" value="Unassembled WGS sequence"/>
</dbReference>
<evidence type="ECO:0000256" key="11">
    <source>
        <dbReference type="SAM" id="MobiDB-lite"/>
    </source>
</evidence>
<comment type="domain">
    <text evidence="9">Composed of three domains: the N-terminal N domain, which is responsible for interactions with the ribosome, the central G domain, which binds GTP, and the C-terminal M domain, which binds the RNA and the signal sequence of the RNC.</text>
</comment>
<evidence type="ECO:0000256" key="4">
    <source>
        <dbReference type="ARBA" id="ARBA00022884"/>
    </source>
</evidence>
<evidence type="ECO:0000256" key="5">
    <source>
        <dbReference type="ARBA" id="ARBA00023134"/>
    </source>
</evidence>
<feature type="region of interest" description="Disordered" evidence="11">
    <location>
        <begin position="545"/>
        <end position="586"/>
    </location>
</feature>
<dbReference type="InterPro" id="IPR036891">
    <property type="entry name" value="Signal_recog_part_SRP54_M_sf"/>
</dbReference>
<evidence type="ECO:0000256" key="10">
    <source>
        <dbReference type="SAM" id="Coils"/>
    </source>
</evidence>
<dbReference type="InterPro" id="IPR004125">
    <property type="entry name" value="Signal_recog_particle_SRP54_M"/>
</dbReference>
<feature type="region of interest" description="Disordered" evidence="11">
    <location>
        <begin position="455"/>
        <end position="519"/>
    </location>
</feature>
<dbReference type="PANTHER" id="PTHR11564">
    <property type="entry name" value="SIGNAL RECOGNITION PARTICLE 54K PROTEIN SRP54"/>
    <property type="match status" value="1"/>
</dbReference>
<dbReference type="GO" id="GO:0006614">
    <property type="term" value="P:SRP-dependent cotranslational protein targeting to membrane"/>
    <property type="evidence" value="ECO:0007669"/>
    <property type="project" value="InterPro"/>
</dbReference>
<feature type="binding site" evidence="9">
    <location>
        <begin position="216"/>
        <end position="220"/>
    </location>
    <ligand>
        <name>GTP</name>
        <dbReference type="ChEBI" id="CHEBI:37565"/>
    </ligand>
</feature>
<accession>U1S031</accession>
<dbReference type="SUPFAM" id="SSF52540">
    <property type="entry name" value="P-loop containing nucleoside triphosphate hydrolases"/>
    <property type="match status" value="1"/>
</dbReference>
<keyword evidence="9" id="KW-0963">Cytoplasm</keyword>
<dbReference type="AlphaFoldDB" id="U1S031"/>
<dbReference type="CDD" id="cd18539">
    <property type="entry name" value="SRP_G"/>
    <property type="match status" value="1"/>
</dbReference>
<keyword evidence="10" id="KW-0175">Coiled coil</keyword>
<dbReference type="EC" id="3.6.5.4" evidence="9"/>
<evidence type="ECO:0000259" key="12">
    <source>
        <dbReference type="SMART" id="SM00382"/>
    </source>
</evidence>
<dbReference type="HAMAP" id="MF_00306">
    <property type="entry name" value="SRP54"/>
    <property type="match status" value="1"/>
</dbReference>
<dbReference type="InterPro" id="IPR004780">
    <property type="entry name" value="SRP"/>
</dbReference>
<dbReference type="GO" id="GO:0005525">
    <property type="term" value="F:GTP binding"/>
    <property type="evidence" value="ECO:0007669"/>
    <property type="project" value="UniProtKB-UniRule"/>
</dbReference>
<organism evidence="15 16">
    <name type="scientific">Actinomyces johnsonii F0542</name>
    <dbReference type="NCBI Taxonomy" id="1321818"/>
    <lineage>
        <taxon>Bacteria</taxon>
        <taxon>Bacillati</taxon>
        <taxon>Actinomycetota</taxon>
        <taxon>Actinomycetes</taxon>
        <taxon>Actinomycetales</taxon>
        <taxon>Actinomycetaceae</taxon>
        <taxon>Actinomyces</taxon>
    </lineage>
</organism>
<feature type="domain" description="Signal recognition particle SRP54 helical bundle" evidence="14">
    <location>
        <begin position="25"/>
        <end position="110"/>
    </location>
</feature>
<feature type="compositionally biased region" description="Low complexity" evidence="11">
    <location>
        <begin position="501"/>
        <end position="519"/>
    </location>
</feature>
<dbReference type="Pfam" id="PF00448">
    <property type="entry name" value="SRP54"/>
    <property type="match status" value="1"/>
</dbReference>
<feature type="compositionally biased region" description="Gly residues" evidence="11">
    <location>
        <begin position="456"/>
        <end position="476"/>
    </location>
</feature>
<evidence type="ECO:0000256" key="6">
    <source>
        <dbReference type="ARBA" id="ARBA00023135"/>
    </source>
</evidence>
<dbReference type="InterPro" id="IPR027417">
    <property type="entry name" value="P-loop_NTPase"/>
</dbReference>